<evidence type="ECO:0000313" key="2">
    <source>
        <dbReference type="Proteomes" id="UP000224634"/>
    </source>
</evidence>
<reference evidence="1 2" key="1">
    <citation type="submission" date="2017-10" db="EMBL/GenBank/DDBJ databases">
        <title>Comparative genomics in systemic dimorphic fungi from Ajellomycetaceae.</title>
        <authorList>
            <person name="Munoz J.F."/>
            <person name="Mcewen J.G."/>
            <person name="Clay O.K."/>
            <person name="Cuomo C.A."/>
        </authorList>
    </citation>
    <scope>NUCLEOTIDE SEQUENCE [LARGE SCALE GENOMIC DNA]</scope>
    <source>
        <strain evidence="1 2">UAMH7299</strain>
    </source>
</reference>
<sequence>MAARDIITAPEEREFSKATQIAYQNWYDHLCDVHIENSKSILRDGTIEEQDLISHTDPAPSGCAVSAVSVTFTIYLNEKGHININA</sequence>
<dbReference type="AlphaFoldDB" id="A0A2B7Z080"/>
<dbReference type="Proteomes" id="UP000224634">
    <property type="component" value="Unassembled WGS sequence"/>
</dbReference>
<dbReference type="EMBL" id="PDNA01000016">
    <property type="protein sequence ID" value="PGH26538.1"/>
    <property type="molecule type" value="Genomic_DNA"/>
</dbReference>
<evidence type="ECO:0000313" key="1">
    <source>
        <dbReference type="EMBL" id="PGH26538.1"/>
    </source>
</evidence>
<name>A0A2B7Z080_POLH7</name>
<protein>
    <submittedName>
        <fullName evidence="1">Uncharacterized protein</fullName>
    </submittedName>
</protein>
<keyword evidence="2" id="KW-1185">Reference proteome</keyword>
<comment type="caution">
    <text evidence="1">The sequence shown here is derived from an EMBL/GenBank/DDBJ whole genome shotgun (WGS) entry which is preliminary data.</text>
</comment>
<dbReference type="GO" id="GO:0006418">
    <property type="term" value="P:tRNA aminoacylation for protein translation"/>
    <property type="evidence" value="ECO:0007669"/>
    <property type="project" value="InterPro"/>
</dbReference>
<gene>
    <name evidence="1" type="ORF">AJ80_01852</name>
</gene>
<organism evidence="1 2">
    <name type="scientific">Polytolypa hystricis (strain UAMH7299)</name>
    <dbReference type="NCBI Taxonomy" id="1447883"/>
    <lineage>
        <taxon>Eukaryota</taxon>
        <taxon>Fungi</taxon>
        <taxon>Dikarya</taxon>
        <taxon>Ascomycota</taxon>
        <taxon>Pezizomycotina</taxon>
        <taxon>Eurotiomycetes</taxon>
        <taxon>Eurotiomycetidae</taxon>
        <taxon>Onygenales</taxon>
        <taxon>Onygenales incertae sedis</taxon>
        <taxon>Polytolypa</taxon>
    </lineage>
</organism>
<dbReference type="OrthoDB" id="629407at2759"/>
<dbReference type="InterPro" id="IPR009080">
    <property type="entry name" value="tRNAsynth_Ia_anticodon-bd"/>
</dbReference>
<accession>A0A2B7Z080</accession>
<dbReference type="SUPFAM" id="SSF47323">
    <property type="entry name" value="Anticodon-binding domain of a subclass of class I aminoacyl-tRNA synthetases"/>
    <property type="match status" value="1"/>
</dbReference>
<dbReference type="STRING" id="1447883.A0A2B7Z080"/>
<proteinExistence type="predicted"/>
<dbReference type="GO" id="GO:0005524">
    <property type="term" value="F:ATP binding"/>
    <property type="evidence" value="ECO:0007669"/>
    <property type="project" value="InterPro"/>
</dbReference>
<dbReference type="GO" id="GO:0004812">
    <property type="term" value="F:aminoacyl-tRNA ligase activity"/>
    <property type="evidence" value="ECO:0007669"/>
    <property type="project" value="InterPro"/>
</dbReference>